<comment type="caution">
    <text evidence="1">The sequence shown here is derived from an EMBL/GenBank/DDBJ whole genome shotgun (WGS) entry which is preliminary data.</text>
</comment>
<reference evidence="1" key="1">
    <citation type="submission" date="2021-06" db="EMBL/GenBank/DDBJ databases">
        <authorList>
            <person name="Hodson N. C."/>
            <person name="Mongue J. A."/>
            <person name="Jaron S. K."/>
        </authorList>
    </citation>
    <scope>NUCLEOTIDE SEQUENCE</scope>
</reference>
<gene>
    <name evidence="1" type="ORF">AFUS01_LOCUS14136</name>
</gene>
<organism evidence="1 2">
    <name type="scientific">Allacma fusca</name>
    <dbReference type="NCBI Taxonomy" id="39272"/>
    <lineage>
        <taxon>Eukaryota</taxon>
        <taxon>Metazoa</taxon>
        <taxon>Ecdysozoa</taxon>
        <taxon>Arthropoda</taxon>
        <taxon>Hexapoda</taxon>
        <taxon>Collembola</taxon>
        <taxon>Symphypleona</taxon>
        <taxon>Sminthuridae</taxon>
        <taxon>Allacma</taxon>
    </lineage>
</organism>
<evidence type="ECO:0000313" key="2">
    <source>
        <dbReference type="Proteomes" id="UP000708208"/>
    </source>
</evidence>
<accession>A0A8J2K028</accession>
<dbReference type="Proteomes" id="UP000708208">
    <property type="component" value="Unassembled WGS sequence"/>
</dbReference>
<keyword evidence="2" id="KW-1185">Reference proteome</keyword>
<proteinExistence type="predicted"/>
<dbReference type="EMBL" id="CAJVCH010118317">
    <property type="protein sequence ID" value="CAG7725160.1"/>
    <property type="molecule type" value="Genomic_DNA"/>
</dbReference>
<protein>
    <submittedName>
        <fullName evidence="1">Uncharacterized protein</fullName>
    </submittedName>
</protein>
<name>A0A8J2K028_9HEXA</name>
<sequence length="39" mass="4585">LPRNDKLKSLCMRRFQVHKDLVKKKIDGSTGENCRSNRL</sequence>
<feature type="non-terminal residue" evidence="1">
    <location>
        <position position="1"/>
    </location>
</feature>
<dbReference type="AlphaFoldDB" id="A0A8J2K028"/>
<feature type="non-terminal residue" evidence="1">
    <location>
        <position position="39"/>
    </location>
</feature>
<evidence type="ECO:0000313" key="1">
    <source>
        <dbReference type="EMBL" id="CAG7725160.1"/>
    </source>
</evidence>